<feature type="transmembrane region" description="Helical" evidence="7">
    <location>
        <begin position="142"/>
        <end position="164"/>
    </location>
</feature>
<proteinExistence type="inferred from homology"/>
<dbReference type="OrthoDB" id="61122at2"/>
<reference evidence="9 10" key="1">
    <citation type="submission" date="2019-10" db="EMBL/GenBank/DDBJ databases">
        <title>Georgenia wutianyii sp. nov. and Georgenia yuyongxinii sp. nov. isolated from plateau pika (Ochotona curzoniae) in the Qinghai-Tibet plateau of China.</title>
        <authorList>
            <person name="Tian Z."/>
        </authorList>
    </citation>
    <scope>NUCLEOTIDE SEQUENCE [LARGE SCALE GENOMIC DNA]</scope>
    <source>
        <strain evidence="9 10">JCM 19765</strain>
    </source>
</reference>
<feature type="transmembrane region" description="Helical" evidence="7">
    <location>
        <begin position="12"/>
        <end position="38"/>
    </location>
</feature>
<evidence type="ECO:0000256" key="3">
    <source>
        <dbReference type="ARBA" id="ARBA00022475"/>
    </source>
</evidence>
<dbReference type="EMBL" id="WHPC01000009">
    <property type="protein sequence ID" value="MPV36274.1"/>
    <property type="molecule type" value="Genomic_DNA"/>
</dbReference>
<dbReference type="InterPro" id="IPR035906">
    <property type="entry name" value="MetI-like_sf"/>
</dbReference>
<feature type="transmembrane region" description="Helical" evidence="7">
    <location>
        <begin position="73"/>
        <end position="99"/>
    </location>
</feature>
<keyword evidence="3" id="KW-1003">Cell membrane</keyword>
<dbReference type="RefSeq" id="WP_152196062.1">
    <property type="nucleotide sequence ID" value="NZ_VUKD01000004.1"/>
</dbReference>
<feature type="transmembrane region" description="Helical" evidence="7">
    <location>
        <begin position="185"/>
        <end position="210"/>
    </location>
</feature>
<keyword evidence="2 7" id="KW-0813">Transport</keyword>
<dbReference type="PANTHER" id="PTHR43744:SF12">
    <property type="entry name" value="ABC TRANSPORTER PERMEASE PROTEIN MG189-RELATED"/>
    <property type="match status" value="1"/>
</dbReference>
<dbReference type="CDD" id="cd06261">
    <property type="entry name" value="TM_PBP2"/>
    <property type="match status" value="1"/>
</dbReference>
<protein>
    <submittedName>
        <fullName evidence="9">ABC transporter permease subunit</fullName>
    </submittedName>
</protein>
<dbReference type="SUPFAM" id="SSF161098">
    <property type="entry name" value="MetI-like"/>
    <property type="match status" value="1"/>
</dbReference>
<comment type="similarity">
    <text evidence="7">Belongs to the binding-protein-dependent transport system permease family.</text>
</comment>
<keyword evidence="10" id="KW-1185">Reference proteome</keyword>
<keyword evidence="5 7" id="KW-1133">Transmembrane helix</keyword>
<keyword evidence="6 7" id="KW-0472">Membrane</keyword>
<evidence type="ECO:0000256" key="6">
    <source>
        <dbReference type="ARBA" id="ARBA00023136"/>
    </source>
</evidence>
<dbReference type="GO" id="GO:0005886">
    <property type="term" value="C:plasma membrane"/>
    <property type="evidence" value="ECO:0007669"/>
    <property type="project" value="UniProtKB-SubCell"/>
</dbReference>
<dbReference type="InterPro" id="IPR000515">
    <property type="entry name" value="MetI-like"/>
</dbReference>
<gene>
    <name evidence="9" type="ORF">GB881_04285</name>
</gene>
<keyword evidence="4 7" id="KW-0812">Transmembrane</keyword>
<evidence type="ECO:0000256" key="7">
    <source>
        <dbReference type="RuleBase" id="RU363032"/>
    </source>
</evidence>
<evidence type="ECO:0000256" key="2">
    <source>
        <dbReference type="ARBA" id="ARBA00022448"/>
    </source>
</evidence>
<dbReference type="Gene3D" id="1.10.3720.10">
    <property type="entry name" value="MetI-like"/>
    <property type="match status" value="1"/>
</dbReference>
<comment type="caution">
    <text evidence="9">The sequence shown here is derived from an EMBL/GenBank/DDBJ whole genome shotgun (WGS) entry which is preliminary data.</text>
</comment>
<dbReference type="Pfam" id="PF00528">
    <property type="entry name" value="BPD_transp_1"/>
    <property type="match status" value="1"/>
</dbReference>
<dbReference type="GO" id="GO:0055085">
    <property type="term" value="P:transmembrane transport"/>
    <property type="evidence" value="ECO:0007669"/>
    <property type="project" value="InterPro"/>
</dbReference>
<accession>A0A6N7ELZ4</accession>
<dbReference type="PROSITE" id="PS50928">
    <property type="entry name" value="ABC_TM1"/>
    <property type="match status" value="1"/>
</dbReference>
<dbReference type="AlphaFoldDB" id="A0A6N7ELZ4"/>
<name>A0A6N7ELZ4_9MICO</name>
<dbReference type="PANTHER" id="PTHR43744">
    <property type="entry name" value="ABC TRANSPORTER PERMEASE PROTEIN MG189-RELATED-RELATED"/>
    <property type="match status" value="1"/>
</dbReference>
<sequence length="279" mass="29678">MSTRTVRRALRATPGHVVLAVLAIIALFPIALVLVNALKDAPEVVRNPLALPEIVDWANIPEAWTYGNFGRGFINSVLLTGTTIITVLATAAPAAYVLAARKIKIAGPVMIYLMMAMTVPIQLFLFPLYAAFARLGLLSNVFAVGVVIAAINMPLAVLLLRTFFLRIPAELPEAAAMDGANTWQVLRHVLIPAVSPGMITVGIVVGLMAWNEYLISVTFLQDPTSYTATLGFLSLTGTFAVDQGVLMAGAALLIVPIIALFLAAQRRFVDGLVSGSVKG</sequence>
<comment type="subcellular location">
    <subcellularLocation>
        <location evidence="1 7">Cell membrane</location>
        <topology evidence="1 7">Multi-pass membrane protein</topology>
    </subcellularLocation>
</comment>
<feature type="transmembrane region" description="Helical" evidence="7">
    <location>
        <begin position="244"/>
        <end position="264"/>
    </location>
</feature>
<evidence type="ECO:0000256" key="5">
    <source>
        <dbReference type="ARBA" id="ARBA00022989"/>
    </source>
</evidence>
<dbReference type="Proteomes" id="UP000437709">
    <property type="component" value="Unassembled WGS sequence"/>
</dbReference>
<evidence type="ECO:0000256" key="4">
    <source>
        <dbReference type="ARBA" id="ARBA00022692"/>
    </source>
</evidence>
<evidence type="ECO:0000313" key="10">
    <source>
        <dbReference type="Proteomes" id="UP000437709"/>
    </source>
</evidence>
<feature type="transmembrane region" description="Helical" evidence="7">
    <location>
        <begin position="111"/>
        <end position="130"/>
    </location>
</feature>
<feature type="domain" description="ABC transmembrane type-1" evidence="8">
    <location>
        <begin position="73"/>
        <end position="264"/>
    </location>
</feature>
<evidence type="ECO:0000256" key="1">
    <source>
        <dbReference type="ARBA" id="ARBA00004651"/>
    </source>
</evidence>
<evidence type="ECO:0000313" key="9">
    <source>
        <dbReference type="EMBL" id="MPV36274.1"/>
    </source>
</evidence>
<organism evidence="9 10">
    <name type="scientific">Georgenia subflava</name>
    <dbReference type="NCBI Taxonomy" id="1622177"/>
    <lineage>
        <taxon>Bacteria</taxon>
        <taxon>Bacillati</taxon>
        <taxon>Actinomycetota</taxon>
        <taxon>Actinomycetes</taxon>
        <taxon>Micrococcales</taxon>
        <taxon>Bogoriellaceae</taxon>
        <taxon>Georgenia</taxon>
    </lineage>
</organism>
<evidence type="ECO:0000259" key="8">
    <source>
        <dbReference type="PROSITE" id="PS50928"/>
    </source>
</evidence>